<dbReference type="NCBIfam" id="TIGR01068">
    <property type="entry name" value="thioredoxin"/>
    <property type="match status" value="1"/>
</dbReference>
<dbReference type="EMBL" id="FUZF01000004">
    <property type="protein sequence ID" value="SKB61313.1"/>
    <property type="molecule type" value="Genomic_DNA"/>
</dbReference>
<evidence type="ECO:0000256" key="5">
    <source>
        <dbReference type="ARBA" id="ARBA00023284"/>
    </source>
</evidence>
<dbReference type="Gene3D" id="3.40.30.10">
    <property type="entry name" value="Glutaredoxin"/>
    <property type="match status" value="1"/>
</dbReference>
<keyword evidence="10" id="KW-1185">Reference proteome</keyword>
<dbReference type="AlphaFoldDB" id="A0A1T5CPR6"/>
<dbReference type="PROSITE" id="PS00194">
    <property type="entry name" value="THIOREDOXIN_1"/>
    <property type="match status" value="1"/>
</dbReference>
<evidence type="ECO:0000259" key="7">
    <source>
        <dbReference type="PROSITE" id="PS50206"/>
    </source>
</evidence>
<dbReference type="FunFam" id="3.40.30.10:FF:000001">
    <property type="entry name" value="Thioredoxin"/>
    <property type="match status" value="1"/>
</dbReference>
<dbReference type="Pfam" id="PF00085">
    <property type="entry name" value="Thioredoxin"/>
    <property type="match status" value="1"/>
</dbReference>
<dbReference type="InterPro" id="IPR013766">
    <property type="entry name" value="Thioredoxin_domain"/>
</dbReference>
<dbReference type="SUPFAM" id="SSF52821">
    <property type="entry name" value="Rhodanese/Cell cycle control phosphatase"/>
    <property type="match status" value="1"/>
</dbReference>
<dbReference type="CDD" id="cd00158">
    <property type="entry name" value="RHOD"/>
    <property type="match status" value="1"/>
</dbReference>
<sequence>MKNFIPLLLLGLFYTTGLAQSKISVSEASQIFEKKKKTQLLDVRTQKEYLDKHIANSINLDWNKKAEFEEGITAKLNKKAPVYVYCLSGGRSAQAAKTLADRGFTVYEIDGGLLKWEAASLPLEKEQFATPKGLTLKQFKTIANDKQMVLVDFYASWCGPCKEMEPFIQEVAKKYVGKVKVVKIDVDENNTLIKQLGITSIPVLFLYKDGKRIWKNIGFADKNTIEKQLN</sequence>
<evidence type="ECO:0000256" key="2">
    <source>
        <dbReference type="ARBA" id="ARBA00022448"/>
    </source>
</evidence>
<evidence type="ECO:0000256" key="4">
    <source>
        <dbReference type="ARBA" id="ARBA00023157"/>
    </source>
</evidence>
<gene>
    <name evidence="9" type="ORF">SAMN05660841_01495</name>
</gene>
<name>A0A1T5CPR6_9SPHI</name>
<dbReference type="GO" id="GO:0015035">
    <property type="term" value="F:protein-disulfide reductase activity"/>
    <property type="evidence" value="ECO:0007669"/>
    <property type="project" value="UniProtKB-UniRule"/>
</dbReference>
<evidence type="ECO:0000313" key="9">
    <source>
        <dbReference type="EMBL" id="SKB61313.1"/>
    </source>
</evidence>
<dbReference type="PROSITE" id="PS51352">
    <property type="entry name" value="THIOREDOXIN_2"/>
    <property type="match status" value="1"/>
</dbReference>
<evidence type="ECO:0000256" key="1">
    <source>
        <dbReference type="ARBA" id="ARBA00008987"/>
    </source>
</evidence>
<dbReference type="STRING" id="1513896.SAMN05660841_01495"/>
<dbReference type="InterPro" id="IPR036873">
    <property type="entry name" value="Rhodanese-like_dom_sf"/>
</dbReference>
<dbReference type="Proteomes" id="UP000190150">
    <property type="component" value="Unassembled WGS sequence"/>
</dbReference>
<feature type="domain" description="Thioredoxin" evidence="8">
    <location>
        <begin position="112"/>
        <end position="230"/>
    </location>
</feature>
<dbReference type="PRINTS" id="PR00421">
    <property type="entry name" value="THIOREDOXIN"/>
</dbReference>
<dbReference type="Gene3D" id="3.40.250.10">
    <property type="entry name" value="Rhodanese-like domain"/>
    <property type="match status" value="1"/>
</dbReference>
<accession>A0A1T5CPR6</accession>
<dbReference type="OrthoDB" id="9808735at2"/>
<keyword evidence="5" id="KW-0676">Redox-active center</keyword>
<feature type="domain" description="Rhodanese" evidence="7">
    <location>
        <begin position="34"/>
        <end position="125"/>
    </location>
</feature>
<dbReference type="InterPro" id="IPR017937">
    <property type="entry name" value="Thioredoxin_CS"/>
</dbReference>
<protein>
    <recommendedName>
        <fullName evidence="6">Thioredoxin</fullName>
    </recommendedName>
</protein>
<keyword evidence="2" id="KW-0813">Transport</keyword>
<dbReference type="SMART" id="SM00450">
    <property type="entry name" value="RHOD"/>
    <property type="match status" value="1"/>
</dbReference>
<evidence type="ECO:0000313" key="10">
    <source>
        <dbReference type="Proteomes" id="UP000190150"/>
    </source>
</evidence>
<proteinExistence type="inferred from homology"/>
<keyword evidence="3" id="KW-0249">Electron transport</keyword>
<dbReference type="PANTHER" id="PTHR45663">
    <property type="entry name" value="GEO12009P1"/>
    <property type="match status" value="1"/>
</dbReference>
<dbReference type="InterPro" id="IPR001763">
    <property type="entry name" value="Rhodanese-like_dom"/>
</dbReference>
<dbReference type="PANTHER" id="PTHR45663:SF11">
    <property type="entry name" value="GEO12009P1"/>
    <property type="match status" value="1"/>
</dbReference>
<evidence type="ECO:0000259" key="8">
    <source>
        <dbReference type="PROSITE" id="PS51352"/>
    </source>
</evidence>
<reference evidence="10" key="1">
    <citation type="submission" date="2017-02" db="EMBL/GenBank/DDBJ databases">
        <authorList>
            <person name="Varghese N."/>
            <person name="Submissions S."/>
        </authorList>
    </citation>
    <scope>NUCLEOTIDE SEQUENCE [LARGE SCALE GENOMIC DNA]</scope>
    <source>
        <strain evidence="10">DSM 24091</strain>
    </source>
</reference>
<evidence type="ECO:0000256" key="6">
    <source>
        <dbReference type="NCBIfam" id="TIGR01068"/>
    </source>
</evidence>
<dbReference type="InterPro" id="IPR036249">
    <property type="entry name" value="Thioredoxin-like_sf"/>
</dbReference>
<dbReference type="CDD" id="cd02947">
    <property type="entry name" value="TRX_family"/>
    <property type="match status" value="1"/>
</dbReference>
<dbReference type="InterPro" id="IPR005746">
    <property type="entry name" value="Thioredoxin"/>
</dbReference>
<comment type="similarity">
    <text evidence="1">Belongs to the thioredoxin family.</text>
</comment>
<keyword evidence="4" id="KW-1015">Disulfide bond</keyword>
<dbReference type="GO" id="GO:0005737">
    <property type="term" value="C:cytoplasm"/>
    <property type="evidence" value="ECO:0007669"/>
    <property type="project" value="TreeGrafter"/>
</dbReference>
<dbReference type="PROSITE" id="PS50206">
    <property type="entry name" value="RHODANESE_3"/>
    <property type="match status" value="1"/>
</dbReference>
<evidence type="ECO:0000256" key="3">
    <source>
        <dbReference type="ARBA" id="ARBA00022982"/>
    </source>
</evidence>
<dbReference type="Pfam" id="PF00581">
    <property type="entry name" value="Rhodanese"/>
    <property type="match status" value="1"/>
</dbReference>
<dbReference type="RefSeq" id="WP_079642460.1">
    <property type="nucleotide sequence ID" value="NZ_FUZF01000004.1"/>
</dbReference>
<organism evidence="9 10">
    <name type="scientific">Sphingobacterium nematocida</name>
    <dbReference type="NCBI Taxonomy" id="1513896"/>
    <lineage>
        <taxon>Bacteria</taxon>
        <taxon>Pseudomonadati</taxon>
        <taxon>Bacteroidota</taxon>
        <taxon>Sphingobacteriia</taxon>
        <taxon>Sphingobacteriales</taxon>
        <taxon>Sphingobacteriaceae</taxon>
        <taxon>Sphingobacterium</taxon>
    </lineage>
</organism>
<dbReference type="SUPFAM" id="SSF52833">
    <property type="entry name" value="Thioredoxin-like"/>
    <property type="match status" value="1"/>
</dbReference>